<dbReference type="RefSeq" id="WP_336544344.1">
    <property type="nucleotide sequence ID" value="NZ_JBBBDM010000001.1"/>
</dbReference>
<organism evidence="3 4">
    <name type="scientific">Sphingomonas kyungheensis</name>
    <dbReference type="NCBI Taxonomy" id="1069987"/>
    <lineage>
        <taxon>Bacteria</taxon>
        <taxon>Pseudomonadati</taxon>
        <taxon>Pseudomonadota</taxon>
        <taxon>Alphaproteobacteria</taxon>
        <taxon>Sphingomonadales</taxon>
        <taxon>Sphingomonadaceae</taxon>
        <taxon>Sphingomonas</taxon>
    </lineage>
</organism>
<gene>
    <name evidence="3" type="ORF">V8201_02020</name>
</gene>
<dbReference type="EMBL" id="JBBBDM010000001">
    <property type="protein sequence ID" value="MEI5685848.1"/>
    <property type="molecule type" value="Genomic_DNA"/>
</dbReference>
<evidence type="ECO:0000256" key="1">
    <source>
        <dbReference type="PROSITE-ProRule" id="PRU01076"/>
    </source>
</evidence>
<keyword evidence="1 3" id="KW-0238">DNA-binding</keyword>
<comment type="caution">
    <text evidence="3">The sequence shown here is derived from an EMBL/GenBank/DDBJ whole genome shotgun (WGS) entry which is preliminary data.</text>
</comment>
<feature type="domain" description="SpoVT-AbrB" evidence="2">
    <location>
        <begin position="2"/>
        <end position="48"/>
    </location>
</feature>
<name>A0ABU8GYB6_9SPHN</name>
<dbReference type="SUPFAM" id="SSF89447">
    <property type="entry name" value="AbrB/MazE/MraZ-like"/>
    <property type="match status" value="1"/>
</dbReference>
<evidence type="ECO:0000259" key="2">
    <source>
        <dbReference type="PROSITE" id="PS51740"/>
    </source>
</evidence>
<accession>A0ABU8GYB6</accession>
<dbReference type="Proteomes" id="UP001367771">
    <property type="component" value="Unassembled WGS sequence"/>
</dbReference>
<dbReference type="GO" id="GO:0003677">
    <property type="term" value="F:DNA binding"/>
    <property type="evidence" value="ECO:0007669"/>
    <property type="project" value="UniProtKB-KW"/>
</dbReference>
<dbReference type="NCBIfam" id="TIGR01439">
    <property type="entry name" value="lp_hng_hel_AbrB"/>
    <property type="match status" value="1"/>
</dbReference>
<protein>
    <submittedName>
        <fullName evidence="3">AbrB/MazE/SpoVT family DNA-binding domain-containing protein</fullName>
    </submittedName>
</protein>
<dbReference type="InterPro" id="IPR037914">
    <property type="entry name" value="SpoVT-AbrB_sf"/>
</dbReference>
<dbReference type="InterPro" id="IPR007159">
    <property type="entry name" value="SpoVT-AbrB_dom"/>
</dbReference>
<proteinExistence type="predicted"/>
<reference evidence="3 4" key="1">
    <citation type="journal article" date="2013" name="Int. J. Syst. Evol. Microbiol.">
        <title>Sphingomonas kyungheensis sp. nov., a bacterium with ginsenoside-converting activity isolated from soil of a ginseng field.</title>
        <authorList>
            <person name="Son H.M."/>
            <person name="Yang J.E."/>
            <person name="Park Y."/>
            <person name="Han C.K."/>
            <person name="Kim S.G."/>
            <person name="Kook M."/>
            <person name="Yi T.H."/>
        </authorList>
    </citation>
    <scope>NUCLEOTIDE SEQUENCE [LARGE SCALE GENOMIC DNA]</scope>
    <source>
        <strain evidence="3 4">LMG 26582</strain>
    </source>
</reference>
<evidence type="ECO:0000313" key="4">
    <source>
        <dbReference type="Proteomes" id="UP001367771"/>
    </source>
</evidence>
<dbReference type="PROSITE" id="PS51740">
    <property type="entry name" value="SPOVT_ABRB"/>
    <property type="match status" value="1"/>
</dbReference>
<dbReference type="SMART" id="SM00966">
    <property type="entry name" value="SpoVT_AbrB"/>
    <property type="match status" value="1"/>
</dbReference>
<sequence>MNAFVELSDQGQVAIPQDIRERLRLVSGDRLELIERSDGVFVRKSPVRSGESFEAITARIRARVPKYNRSTSIEDMNAAVAEMWAQGGPHWDR</sequence>
<dbReference type="Gene3D" id="2.10.260.10">
    <property type="match status" value="1"/>
</dbReference>
<keyword evidence="4" id="KW-1185">Reference proteome</keyword>
<evidence type="ECO:0000313" key="3">
    <source>
        <dbReference type="EMBL" id="MEI5685848.1"/>
    </source>
</evidence>